<sequence>MMLWASLLGLSLCLRTAAESCLAAAEAAIARAPERKQNMYTTTHLFKRHLAQFFCPMTASQQLTVAEIGVFHGHTTAVLAAVFHQVIAVDVEESYLRLASLQTNGSRNVVFLTGDSGADRWHAFRSNRIDAVVIDADHRYESVLADISNALSVKTVKHFAFHDYQAAGVRQAVAEFEERGALVNCQAIGSGWDGSAWYDGWNAETETKVSEGRLCRRGKLGNLAPSFVNKTFYVYQTPIAEFRKEMDCLFLAGRMTCSTLQGSWGFRGEARRLHILLDNPSGGSLEVLFNKDYTAFIMAYLGSTYFGLQEGLAFMAVKQANRLFKDAKRQPL</sequence>
<protein>
    <recommendedName>
        <fullName evidence="4">Methyltransferase domain-containing protein</fullName>
    </recommendedName>
</protein>
<comment type="caution">
    <text evidence="2">The sequence shown here is derived from an EMBL/GenBank/DDBJ whole genome shotgun (WGS) entry which is preliminary data.</text>
</comment>
<feature type="chain" id="PRO_5012706083" description="Methyltransferase domain-containing protein" evidence="1">
    <location>
        <begin position="19"/>
        <end position="332"/>
    </location>
</feature>
<dbReference type="OMA" id="TAFIMAY"/>
<gene>
    <name evidence="2" type="ORF">AK812_SmicGene34264</name>
</gene>
<dbReference type="Gene3D" id="3.40.50.150">
    <property type="entry name" value="Vaccinia Virus protein VP39"/>
    <property type="match status" value="1"/>
</dbReference>
<evidence type="ECO:0000313" key="2">
    <source>
        <dbReference type="EMBL" id="OLP84821.1"/>
    </source>
</evidence>
<dbReference type="Pfam" id="PF13578">
    <property type="entry name" value="Methyltransf_24"/>
    <property type="match status" value="1"/>
</dbReference>
<keyword evidence="1" id="KW-0732">Signal</keyword>
<dbReference type="InterPro" id="IPR029063">
    <property type="entry name" value="SAM-dependent_MTases_sf"/>
</dbReference>
<organism evidence="2 3">
    <name type="scientific">Symbiodinium microadriaticum</name>
    <name type="common">Dinoflagellate</name>
    <name type="synonym">Zooxanthella microadriatica</name>
    <dbReference type="NCBI Taxonomy" id="2951"/>
    <lineage>
        <taxon>Eukaryota</taxon>
        <taxon>Sar</taxon>
        <taxon>Alveolata</taxon>
        <taxon>Dinophyceae</taxon>
        <taxon>Suessiales</taxon>
        <taxon>Symbiodiniaceae</taxon>
        <taxon>Symbiodinium</taxon>
    </lineage>
</organism>
<evidence type="ECO:0000313" key="3">
    <source>
        <dbReference type="Proteomes" id="UP000186817"/>
    </source>
</evidence>
<name>A0A1Q9CPH0_SYMMI</name>
<evidence type="ECO:0000256" key="1">
    <source>
        <dbReference type="SAM" id="SignalP"/>
    </source>
</evidence>
<evidence type="ECO:0008006" key="4">
    <source>
        <dbReference type="Google" id="ProtNLM"/>
    </source>
</evidence>
<proteinExistence type="predicted"/>
<dbReference type="OrthoDB" id="423008at2759"/>
<dbReference type="Proteomes" id="UP000186817">
    <property type="component" value="Unassembled WGS sequence"/>
</dbReference>
<dbReference type="SUPFAM" id="SSF53335">
    <property type="entry name" value="S-adenosyl-L-methionine-dependent methyltransferases"/>
    <property type="match status" value="1"/>
</dbReference>
<dbReference type="EMBL" id="LSRX01001016">
    <property type="protein sequence ID" value="OLP84821.1"/>
    <property type="molecule type" value="Genomic_DNA"/>
</dbReference>
<dbReference type="CDD" id="cd02440">
    <property type="entry name" value="AdoMet_MTases"/>
    <property type="match status" value="1"/>
</dbReference>
<keyword evidence="3" id="KW-1185">Reference proteome</keyword>
<reference evidence="2 3" key="1">
    <citation type="submission" date="2016-02" db="EMBL/GenBank/DDBJ databases">
        <title>Genome analysis of coral dinoflagellate symbionts highlights evolutionary adaptations to a symbiotic lifestyle.</title>
        <authorList>
            <person name="Aranda M."/>
            <person name="Li Y."/>
            <person name="Liew Y.J."/>
            <person name="Baumgarten S."/>
            <person name="Simakov O."/>
            <person name="Wilson M."/>
            <person name="Piel J."/>
            <person name="Ashoor H."/>
            <person name="Bougouffa S."/>
            <person name="Bajic V.B."/>
            <person name="Ryu T."/>
            <person name="Ravasi T."/>
            <person name="Bayer T."/>
            <person name="Micklem G."/>
            <person name="Kim H."/>
            <person name="Bhak J."/>
            <person name="Lajeunesse T.C."/>
            <person name="Voolstra C.R."/>
        </authorList>
    </citation>
    <scope>NUCLEOTIDE SEQUENCE [LARGE SCALE GENOMIC DNA]</scope>
    <source>
        <strain evidence="2 3">CCMP2467</strain>
    </source>
</reference>
<accession>A0A1Q9CPH0</accession>
<dbReference type="AlphaFoldDB" id="A0A1Q9CPH0"/>
<feature type="signal peptide" evidence="1">
    <location>
        <begin position="1"/>
        <end position="18"/>
    </location>
</feature>